<dbReference type="PANTHER" id="PTHR38782:SF1">
    <property type="entry name" value="SIGMA-E FACTOR REGULATORY PROTEIN RSEB"/>
    <property type="match status" value="1"/>
</dbReference>
<evidence type="ECO:0000259" key="7">
    <source>
        <dbReference type="Pfam" id="PF17188"/>
    </source>
</evidence>
<comment type="caution">
    <text evidence="8">The sequence shown here is derived from an EMBL/GenBank/DDBJ whole genome shotgun (WGS) entry which is preliminary data.</text>
</comment>
<dbReference type="Gene3D" id="2.50.20.10">
    <property type="entry name" value="Lipoprotein localisation LolA/LolB/LppX"/>
    <property type="match status" value="1"/>
</dbReference>
<evidence type="ECO:0000256" key="3">
    <source>
        <dbReference type="ARBA" id="ARBA00022729"/>
    </source>
</evidence>
<dbReference type="Gene3D" id="3.30.200.100">
    <property type="entry name" value="MucB/RseB, C-terminal domain"/>
    <property type="match status" value="1"/>
</dbReference>
<evidence type="ECO:0000256" key="2">
    <source>
        <dbReference type="ARBA" id="ARBA00008150"/>
    </source>
</evidence>
<dbReference type="Proteomes" id="UP000177925">
    <property type="component" value="Unassembled WGS sequence"/>
</dbReference>
<comment type="subcellular location">
    <subcellularLocation>
        <location evidence="1">Periplasm</location>
    </subcellularLocation>
</comment>
<feature type="signal peptide" evidence="5">
    <location>
        <begin position="1"/>
        <end position="24"/>
    </location>
</feature>
<dbReference type="PANTHER" id="PTHR38782">
    <property type="match status" value="1"/>
</dbReference>
<dbReference type="GO" id="GO:0045152">
    <property type="term" value="F:antisigma factor binding"/>
    <property type="evidence" value="ECO:0007669"/>
    <property type="project" value="TreeGrafter"/>
</dbReference>
<dbReference type="STRING" id="1817758.A2150_01225"/>
<comment type="similarity">
    <text evidence="2">Belongs to the RseB family.</text>
</comment>
<dbReference type="InterPro" id="IPR033436">
    <property type="entry name" value="MucB/RseB_C"/>
</dbReference>
<dbReference type="GO" id="GO:0030288">
    <property type="term" value="C:outer membrane-bounded periplasmic space"/>
    <property type="evidence" value="ECO:0007669"/>
    <property type="project" value="TreeGrafter"/>
</dbReference>
<reference evidence="8 9" key="1">
    <citation type="journal article" date="2016" name="Nat. Commun.">
        <title>Thousands of microbial genomes shed light on interconnected biogeochemical processes in an aquifer system.</title>
        <authorList>
            <person name="Anantharaman K."/>
            <person name="Brown C.T."/>
            <person name="Hug L.A."/>
            <person name="Sharon I."/>
            <person name="Castelle C.J."/>
            <person name="Probst A.J."/>
            <person name="Thomas B.C."/>
            <person name="Singh A."/>
            <person name="Wilkins M.J."/>
            <person name="Karaoz U."/>
            <person name="Brodie E.L."/>
            <person name="Williams K.H."/>
            <person name="Hubbard S.S."/>
            <person name="Banfield J.F."/>
        </authorList>
    </citation>
    <scope>NUCLEOTIDE SEQUENCE [LARGE SCALE GENOMIC DNA]</scope>
</reference>
<keyword evidence="3 5" id="KW-0732">Signal</keyword>
<feature type="domain" description="MucB/RseB N-terminal" evidence="6">
    <location>
        <begin position="28"/>
        <end position="203"/>
    </location>
</feature>
<dbReference type="InterPro" id="IPR038484">
    <property type="entry name" value="MucB/RseB_C_sf"/>
</dbReference>
<name>A0A1F6TFU7_9PROT</name>
<dbReference type="Pfam" id="PF17188">
    <property type="entry name" value="MucB_RseB_C"/>
    <property type="match status" value="1"/>
</dbReference>
<dbReference type="EMBL" id="MFSS01000033">
    <property type="protein sequence ID" value="OGI43945.1"/>
    <property type="molecule type" value="Genomic_DNA"/>
</dbReference>
<accession>A0A1F6TFU7</accession>
<evidence type="ECO:0000256" key="5">
    <source>
        <dbReference type="SAM" id="SignalP"/>
    </source>
</evidence>
<feature type="domain" description="MucB/RseB C-terminal" evidence="7">
    <location>
        <begin position="225"/>
        <end position="324"/>
    </location>
</feature>
<proteinExistence type="inferred from homology"/>
<evidence type="ECO:0000259" key="6">
    <source>
        <dbReference type="Pfam" id="PF03888"/>
    </source>
</evidence>
<protein>
    <recommendedName>
        <fullName evidence="10">Transcriptional regulator</fullName>
    </recommendedName>
</protein>
<dbReference type="GO" id="GO:0032885">
    <property type="term" value="P:regulation of polysaccharide biosynthetic process"/>
    <property type="evidence" value="ECO:0007669"/>
    <property type="project" value="TreeGrafter"/>
</dbReference>
<keyword evidence="4" id="KW-0574">Periplasm</keyword>
<evidence type="ECO:0000256" key="1">
    <source>
        <dbReference type="ARBA" id="ARBA00004418"/>
    </source>
</evidence>
<evidence type="ECO:0000256" key="4">
    <source>
        <dbReference type="ARBA" id="ARBA00022764"/>
    </source>
</evidence>
<dbReference type="InterPro" id="IPR033434">
    <property type="entry name" value="MucB/RseB_N"/>
</dbReference>
<gene>
    <name evidence="8" type="ORF">A2150_01225</name>
</gene>
<evidence type="ECO:0008006" key="10">
    <source>
        <dbReference type="Google" id="ProtNLM"/>
    </source>
</evidence>
<feature type="chain" id="PRO_5009526683" description="Transcriptional regulator" evidence="5">
    <location>
        <begin position="25"/>
        <end position="334"/>
    </location>
</feature>
<dbReference type="PIRSF" id="PIRSF005427">
    <property type="entry name" value="RseB"/>
    <property type="match status" value="1"/>
</dbReference>
<evidence type="ECO:0000313" key="8">
    <source>
        <dbReference type="EMBL" id="OGI43945.1"/>
    </source>
</evidence>
<dbReference type="AlphaFoldDB" id="A0A1F6TFU7"/>
<dbReference type="Pfam" id="PF03888">
    <property type="entry name" value="MucB_RseB"/>
    <property type="match status" value="1"/>
</dbReference>
<sequence>MTSSRLSKLSLPFVLVLLSPAVLAADTAHDWLVRMNRAAGALNYDGVFVYQHADQLQSMRIIHRADIHSRRERLVALSGVGREVIRTDSEVRCYLPDENAVLVEHRKADAKGFPNLAPRSPGELDENYDIRLGKSGRVANRKAQSVIIRPRDAYRYGYHLWADIDTGLLLKAYLIDHQGSILEQFMFTQVSIGGKIADSDLEPLNKGGGYVWYREPAATDTPAQGASGWTVAKLPKGFSLSTHMLRKLANRELPVEQMVYSDGLAVISVFVEQIDAGIAGRAKGVSGFTAKGAVNAYGSRVGTHQVTVVGEVPVMTIRLIGGSVVPARAASGGN</sequence>
<organism evidence="8 9">
    <name type="scientific">Candidatus Muproteobacteria bacterium RBG_16_64_11</name>
    <dbReference type="NCBI Taxonomy" id="1817758"/>
    <lineage>
        <taxon>Bacteria</taxon>
        <taxon>Pseudomonadati</taxon>
        <taxon>Pseudomonadota</taxon>
        <taxon>Candidatus Muproteobacteria</taxon>
    </lineage>
</organism>
<dbReference type="InterPro" id="IPR005588">
    <property type="entry name" value="MucB_RseB"/>
</dbReference>
<evidence type="ECO:0000313" key="9">
    <source>
        <dbReference type="Proteomes" id="UP000177925"/>
    </source>
</evidence>
<dbReference type="CDD" id="cd16327">
    <property type="entry name" value="RseB"/>
    <property type="match status" value="1"/>
</dbReference>